<proteinExistence type="predicted"/>
<evidence type="ECO:0000256" key="1">
    <source>
        <dbReference type="SAM" id="Phobius"/>
    </source>
</evidence>
<feature type="transmembrane region" description="Helical" evidence="1">
    <location>
        <begin position="38"/>
        <end position="60"/>
    </location>
</feature>
<sequence>MTTTAPERATDQDAGTEAAAEAVDEVLSSRWKARLSKWGVPALLAVAGVALIVGGLALTWGGGDQKPAPYTVLVAYQVTGDGTANITYLDNLKDGQEQNTSYGHRRKAHLPWHASAHVTPDSGPATVTVQLGAGGGHASCRITVRGREVQMATASRAYGRAVCTADIPPRQK</sequence>
<keyword evidence="1" id="KW-1133">Transmembrane helix</keyword>
<dbReference type="EMBL" id="CP108195">
    <property type="protein sequence ID" value="WTS12233.1"/>
    <property type="molecule type" value="Genomic_DNA"/>
</dbReference>
<reference evidence="2" key="1">
    <citation type="submission" date="2022-10" db="EMBL/GenBank/DDBJ databases">
        <title>The complete genomes of actinobacterial strains from the NBC collection.</title>
        <authorList>
            <person name="Joergensen T.S."/>
            <person name="Alvarez Arevalo M."/>
            <person name="Sterndorff E.B."/>
            <person name="Faurdal D."/>
            <person name="Vuksanovic O."/>
            <person name="Mourched A.-S."/>
            <person name="Charusanti P."/>
            <person name="Shaw S."/>
            <person name="Blin K."/>
            <person name="Weber T."/>
        </authorList>
    </citation>
    <scope>NUCLEOTIDE SEQUENCE</scope>
    <source>
        <strain evidence="2">NBC_00119</strain>
    </source>
</reference>
<accession>A0AAU1U697</accession>
<gene>
    <name evidence="2" type="ORF">OHU69_15020</name>
</gene>
<organism evidence="2">
    <name type="scientific">Streptomyces sp. NBC_00119</name>
    <dbReference type="NCBI Taxonomy" id="2975659"/>
    <lineage>
        <taxon>Bacteria</taxon>
        <taxon>Bacillati</taxon>
        <taxon>Actinomycetota</taxon>
        <taxon>Actinomycetes</taxon>
        <taxon>Kitasatosporales</taxon>
        <taxon>Streptomycetaceae</taxon>
        <taxon>Streptomyces</taxon>
    </lineage>
</organism>
<dbReference type="Gene3D" id="2.60.40.2880">
    <property type="entry name" value="MmpS1-5, C-terminal soluble domain"/>
    <property type="match status" value="1"/>
</dbReference>
<dbReference type="InterPro" id="IPR038468">
    <property type="entry name" value="MmpS_C"/>
</dbReference>
<protein>
    <recommendedName>
        <fullName evidence="3">MmpS family membrane protein</fullName>
    </recommendedName>
</protein>
<keyword evidence="1" id="KW-0472">Membrane</keyword>
<name>A0AAU1U697_9ACTN</name>
<dbReference type="AlphaFoldDB" id="A0AAU1U697"/>
<evidence type="ECO:0008006" key="3">
    <source>
        <dbReference type="Google" id="ProtNLM"/>
    </source>
</evidence>
<evidence type="ECO:0000313" key="2">
    <source>
        <dbReference type="EMBL" id="WTS12233.1"/>
    </source>
</evidence>
<keyword evidence="1" id="KW-0812">Transmembrane</keyword>